<evidence type="ECO:0000313" key="2">
    <source>
        <dbReference type="EMBL" id="SLN37059.1"/>
    </source>
</evidence>
<organism evidence="2 3">
    <name type="scientific">Pseudooceanicola marinus</name>
    <dbReference type="NCBI Taxonomy" id="396013"/>
    <lineage>
        <taxon>Bacteria</taxon>
        <taxon>Pseudomonadati</taxon>
        <taxon>Pseudomonadota</taxon>
        <taxon>Alphaproteobacteria</taxon>
        <taxon>Rhodobacterales</taxon>
        <taxon>Paracoccaceae</taxon>
        <taxon>Pseudooceanicola</taxon>
    </lineage>
</organism>
<evidence type="ECO:0000259" key="1">
    <source>
        <dbReference type="PROSITE" id="PS50995"/>
    </source>
</evidence>
<proteinExistence type="predicted"/>
<accession>A0A1X6Z1C9</accession>
<dbReference type="EMBL" id="FWFN01000003">
    <property type="protein sequence ID" value="SLN37059.1"/>
    <property type="molecule type" value="Genomic_DNA"/>
</dbReference>
<sequence length="229" mass="25310">MLMAYACQLHAIIRTEGRTIATREEDLAALLSEAGIPETATRQALQIDAVLQKWRRRMGKRELGRMALERLKLDIDLPKLDVLMATRAPSNEFGDEEGETMVSTIACRLSIDPSRASRLVSDLIGLGYLKRGVSQQDARRTIVELTDKGLVTVDAVRTLKFMILGDYLRGWDSAEVEAFLPLLDRFSTWSQEAAAADHSRFETTIDTLVAQLDAVGAVGRTADTQDTGT</sequence>
<dbReference type="InterPro" id="IPR036388">
    <property type="entry name" value="WH-like_DNA-bd_sf"/>
</dbReference>
<dbReference type="Proteomes" id="UP000193963">
    <property type="component" value="Unassembled WGS sequence"/>
</dbReference>
<dbReference type="AlphaFoldDB" id="A0A1X6Z1C9"/>
<dbReference type="PANTHER" id="PTHR33164:SF94">
    <property type="entry name" value="TRANSCRIPTIONAL REGULATORY PROTEIN-RELATED"/>
    <property type="match status" value="1"/>
</dbReference>
<keyword evidence="3" id="KW-1185">Reference proteome</keyword>
<evidence type="ECO:0000313" key="3">
    <source>
        <dbReference type="Proteomes" id="UP000193963"/>
    </source>
</evidence>
<dbReference type="SMART" id="SM00347">
    <property type="entry name" value="HTH_MARR"/>
    <property type="match status" value="1"/>
</dbReference>
<dbReference type="InterPro" id="IPR000835">
    <property type="entry name" value="HTH_MarR-typ"/>
</dbReference>
<name>A0A1X6Z1C9_9RHOB</name>
<dbReference type="InterPro" id="IPR039422">
    <property type="entry name" value="MarR/SlyA-like"/>
</dbReference>
<dbReference type="GO" id="GO:0006950">
    <property type="term" value="P:response to stress"/>
    <property type="evidence" value="ECO:0007669"/>
    <property type="project" value="TreeGrafter"/>
</dbReference>
<feature type="domain" description="HTH marR-type" evidence="1">
    <location>
        <begin position="44"/>
        <end position="188"/>
    </location>
</feature>
<protein>
    <submittedName>
        <fullName evidence="2">MarR family protein</fullName>
    </submittedName>
</protein>
<dbReference type="PANTHER" id="PTHR33164">
    <property type="entry name" value="TRANSCRIPTIONAL REGULATOR, MARR FAMILY"/>
    <property type="match status" value="1"/>
</dbReference>
<dbReference type="PROSITE" id="PS50995">
    <property type="entry name" value="HTH_MARR_2"/>
    <property type="match status" value="1"/>
</dbReference>
<dbReference type="Gene3D" id="1.10.10.10">
    <property type="entry name" value="Winged helix-like DNA-binding domain superfamily/Winged helix DNA-binding domain"/>
    <property type="match status" value="1"/>
</dbReference>
<dbReference type="GO" id="GO:0003700">
    <property type="term" value="F:DNA-binding transcription factor activity"/>
    <property type="evidence" value="ECO:0007669"/>
    <property type="project" value="InterPro"/>
</dbReference>
<gene>
    <name evidence="2" type="ORF">PSM7751_01620</name>
</gene>
<dbReference type="SUPFAM" id="SSF46785">
    <property type="entry name" value="Winged helix' DNA-binding domain"/>
    <property type="match status" value="1"/>
</dbReference>
<reference evidence="2 3" key="1">
    <citation type="submission" date="2017-03" db="EMBL/GenBank/DDBJ databases">
        <authorList>
            <person name="Afonso C.L."/>
            <person name="Miller P.J."/>
            <person name="Scott M.A."/>
            <person name="Spackman E."/>
            <person name="Goraichik I."/>
            <person name="Dimitrov K.M."/>
            <person name="Suarez D.L."/>
            <person name="Swayne D.E."/>
        </authorList>
    </citation>
    <scope>NUCLEOTIDE SEQUENCE [LARGE SCALE GENOMIC DNA]</scope>
    <source>
        <strain evidence="2 3">CECT 7751</strain>
    </source>
</reference>
<dbReference type="InterPro" id="IPR036390">
    <property type="entry name" value="WH_DNA-bd_sf"/>
</dbReference>